<keyword evidence="5 6" id="KW-0479">Metal-binding</keyword>
<dbReference type="PANTHER" id="PTHR10853">
    <property type="entry name" value="PELOTA"/>
    <property type="match status" value="1"/>
</dbReference>
<evidence type="ECO:0000256" key="7">
    <source>
        <dbReference type="SAM" id="MobiDB-lite"/>
    </source>
</evidence>
<dbReference type="Gene3D" id="2.30.30.870">
    <property type="entry name" value="Pelota, domain A"/>
    <property type="match status" value="1"/>
</dbReference>
<feature type="region of interest" description="Disordered" evidence="7">
    <location>
        <begin position="388"/>
        <end position="416"/>
    </location>
</feature>
<comment type="subcellular location">
    <subcellularLocation>
        <location evidence="2 6">Cytoplasm</location>
    </subcellularLocation>
</comment>
<dbReference type="GO" id="GO:0070966">
    <property type="term" value="P:nuclear-transcribed mRNA catabolic process, no-go decay"/>
    <property type="evidence" value="ECO:0007669"/>
    <property type="project" value="InterPro"/>
</dbReference>
<reference evidence="9" key="1">
    <citation type="journal article" date="2020" name="Stud. Mycol.">
        <title>101 Dothideomycetes genomes: a test case for predicting lifestyles and emergence of pathogens.</title>
        <authorList>
            <person name="Haridas S."/>
            <person name="Albert R."/>
            <person name="Binder M."/>
            <person name="Bloem J."/>
            <person name="Labutti K."/>
            <person name="Salamov A."/>
            <person name="Andreopoulos B."/>
            <person name="Baker S."/>
            <person name="Barry K."/>
            <person name="Bills G."/>
            <person name="Bluhm B."/>
            <person name="Cannon C."/>
            <person name="Castanera R."/>
            <person name="Culley D."/>
            <person name="Daum C."/>
            <person name="Ezra D."/>
            <person name="Gonzalez J."/>
            <person name="Henrissat B."/>
            <person name="Kuo A."/>
            <person name="Liang C."/>
            <person name="Lipzen A."/>
            <person name="Lutzoni F."/>
            <person name="Magnuson J."/>
            <person name="Mondo S."/>
            <person name="Nolan M."/>
            <person name="Ohm R."/>
            <person name="Pangilinan J."/>
            <person name="Park H.-J."/>
            <person name="Ramirez L."/>
            <person name="Alfaro M."/>
            <person name="Sun H."/>
            <person name="Tritt A."/>
            <person name="Yoshinaga Y."/>
            <person name="Zwiers L.-H."/>
            <person name="Turgeon B."/>
            <person name="Goodwin S."/>
            <person name="Spatafora J."/>
            <person name="Crous P."/>
            <person name="Grigoriev I."/>
        </authorList>
    </citation>
    <scope>NUCLEOTIDE SEQUENCE</scope>
    <source>
        <strain evidence="9">CBS 260.36</strain>
    </source>
</reference>
<organism evidence="9 10">
    <name type="scientific">Myriangium duriaei CBS 260.36</name>
    <dbReference type="NCBI Taxonomy" id="1168546"/>
    <lineage>
        <taxon>Eukaryota</taxon>
        <taxon>Fungi</taxon>
        <taxon>Dikarya</taxon>
        <taxon>Ascomycota</taxon>
        <taxon>Pezizomycotina</taxon>
        <taxon>Dothideomycetes</taxon>
        <taxon>Dothideomycetidae</taxon>
        <taxon>Myriangiales</taxon>
        <taxon>Myriangiaceae</taxon>
        <taxon>Myriangium</taxon>
    </lineage>
</organism>
<dbReference type="FunFam" id="3.30.1330.30:FF:000008">
    <property type="entry name" value="Protein pelota homolog"/>
    <property type="match status" value="1"/>
</dbReference>
<dbReference type="EMBL" id="ML996087">
    <property type="protein sequence ID" value="KAF2151704.1"/>
    <property type="molecule type" value="Genomic_DNA"/>
</dbReference>
<keyword evidence="10" id="KW-1185">Reference proteome</keyword>
<evidence type="ECO:0000256" key="2">
    <source>
        <dbReference type="ARBA" id="ARBA00004496"/>
    </source>
</evidence>
<evidence type="ECO:0000313" key="10">
    <source>
        <dbReference type="Proteomes" id="UP000799439"/>
    </source>
</evidence>
<feature type="domain" description="eRF1/Pelota-like N-terminal" evidence="8">
    <location>
        <begin position="1"/>
        <end position="132"/>
    </location>
</feature>
<dbReference type="GO" id="GO:0070651">
    <property type="term" value="P:nonfunctional rRNA decay"/>
    <property type="evidence" value="ECO:0007669"/>
    <property type="project" value="TreeGrafter"/>
</dbReference>
<comment type="caution">
    <text evidence="9">The sequence shown here is derived from an EMBL/GenBank/DDBJ whole genome shotgun (WGS) entry which is preliminary data.</text>
</comment>
<evidence type="ECO:0000256" key="6">
    <source>
        <dbReference type="RuleBase" id="RU362019"/>
    </source>
</evidence>
<dbReference type="InterPro" id="IPR038069">
    <property type="entry name" value="Pelota/DOM34_N"/>
</dbReference>
<evidence type="ECO:0000313" key="9">
    <source>
        <dbReference type="EMBL" id="KAF2151704.1"/>
    </source>
</evidence>
<evidence type="ECO:0000259" key="8">
    <source>
        <dbReference type="SMART" id="SM01194"/>
    </source>
</evidence>
<evidence type="ECO:0000256" key="5">
    <source>
        <dbReference type="ARBA" id="ARBA00022723"/>
    </source>
</evidence>
<comment type="function">
    <text evidence="6">Component of the Dom34-Hbs1 complex, a complex that recognizes stalled ribosomes and triggers the No-Go Decay (NGD) pathway (PubMed:20890290). In the Dom34-Hbs1 complex, dom34 recognizes ribosomes stalled at the 3' end of an mRNA and engages stalled ribosomes by destabilizing mRNA in the mRNA channel. Following ribosome-binding, the Dom34-Hbs1 complex promotes the disassembly of stalled ribosomes, followed by degradation of damaged mRNAs as part of the NGD pathway.</text>
</comment>
<dbReference type="GO" id="GO:0046872">
    <property type="term" value="F:metal ion binding"/>
    <property type="evidence" value="ECO:0007669"/>
    <property type="project" value="UniProtKB-KW"/>
</dbReference>
<gene>
    <name evidence="9" type="ORF">K461DRAFT_155511</name>
</gene>
<protein>
    <recommendedName>
        <fullName evidence="6">Protein DOM34 homolog</fullName>
    </recommendedName>
</protein>
<feature type="compositionally biased region" description="Basic and acidic residues" evidence="7">
    <location>
        <begin position="391"/>
        <end position="402"/>
    </location>
</feature>
<dbReference type="InterPro" id="IPR058547">
    <property type="entry name" value="Pelota_N"/>
</dbReference>
<dbReference type="Pfam" id="PF03464">
    <property type="entry name" value="eRF1_2"/>
    <property type="match status" value="1"/>
</dbReference>
<dbReference type="GO" id="GO:0005737">
    <property type="term" value="C:cytoplasm"/>
    <property type="evidence" value="ECO:0007669"/>
    <property type="project" value="UniProtKB-SubCell"/>
</dbReference>
<dbReference type="SUPFAM" id="SSF159065">
    <property type="entry name" value="Dom34/Pelota N-terminal domain-like"/>
    <property type="match status" value="1"/>
</dbReference>
<dbReference type="Pfam" id="PF26356">
    <property type="entry name" value="Pelota_N"/>
    <property type="match status" value="1"/>
</dbReference>
<dbReference type="PANTHER" id="PTHR10853:SF0">
    <property type="entry name" value="PROTEIN PELOTA HOMOLOG"/>
    <property type="match status" value="1"/>
</dbReference>
<dbReference type="InterPro" id="IPR005142">
    <property type="entry name" value="eRF1_3"/>
</dbReference>
<accession>A0A9P4IZC1</accession>
<name>A0A9P4IZC1_9PEZI</name>
<dbReference type="SMART" id="SM01194">
    <property type="entry name" value="eRF1_1"/>
    <property type="match status" value="1"/>
</dbReference>
<comment type="cofactor">
    <cofactor evidence="1 6">
        <name>a divalent metal cation</name>
        <dbReference type="ChEBI" id="CHEBI:60240"/>
    </cofactor>
</comment>
<dbReference type="GO" id="GO:0032790">
    <property type="term" value="P:ribosome disassembly"/>
    <property type="evidence" value="ECO:0007669"/>
    <property type="project" value="TreeGrafter"/>
</dbReference>
<dbReference type="Gene3D" id="3.30.420.60">
    <property type="entry name" value="eRF1 domain 2"/>
    <property type="match status" value="1"/>
</dbReference>
<dbReference type="NCBIfam" id="TIGR00111">
    <property type="entry name" value="pelota"/>
    <property type="match status" value="1"/>
</dbReference>
<dbReference type="InterPro" id="IPR005141">
    <property type="entry name" value="eRF1_2"/>
</dbReference>
<proteinExistence type="inferred from homology"/>
<evidence type="ECO:0000256" key="4">
    <source>
        <dbReference type="ARBA" id="ARBA00022490"/>
    </source>
</evidence>
<dbReference type="InterPro" id="IPR042226">
    <property type="entry name" value="eFR1_2_sf"/>
</dbReference>
<dbReference type="AlphaFoldDB" id="A0A9P4IZC1"/>
<comment type="similarity">
    <text evidence="3 6">Belongs to the eukaryotic release factor 1 family. Pelota subfamily.</text>
</comment>
<sequence length="416" mass="45068">MKLIRQSIDAKTLSGTATLLPTSPEDMWSCYNLLSAGDKLRAAAVRRVTTSTSTGSTHSERIHTTLTLTISSLDFDPQASQLHVNGRVSELNEHVRLGQHHTLDLELNRNFTLEKSSGWDSVALRLLRESTASESRPQLWAVLLEEGVANICIVTSGTTIVRQTVTSRLGSKTLPGYGSSVAKFYQKTLDTLLRAVDPQDLQPILVAGPGFVPQTFANQVKTASQAAAGKGKSATDAKLLRQVGEKLVLERAPNAAPASLANVLASPGVQKRLADTAFARETALLDTLFARMRTDEWRVVYGPGEVEAAVDAGAVGKGGGVLLISDELFRSMEIGVRKRWVGLVDRVRDREGGEVRVLSSAHESGDRLKTVGGVAALLTFPLFEVDEDEATEKVTEEPKKEDVQDEDEPELSEIEM</sequence>
<dbReference type="InterPro" id="IPR029064">
    <property type="entry name" value="Ribosomal_eL30-like_sf"/>
</dbReference>
<dbReference type="Proteomes" id="UP000799439">
    <property type="component" value="Unassembled WGS sequence"/>
</dbReference>
<dbReference type="InterPro" id="IPR005140">
    <property type="entry name" value="eRF1_Pelota-like_N"/>
</dbReference>
<dbReference type="Pfam" id="PF03465">
    <property type="entry name" value="eRF1_3"/>
    <property type="match status" value="1"/>
</dbReference>
<keyword evidence="4 6" id="KW-0963">Cytoplasm</keyword>
<dbReference type="SUPFAM" id="SSF53137">
    <property type="entry name" value="Translational machinery components"/>
    <property type="match status" value="1"/>
</dbReference>
<dbReference type="OrthoDB" id="10249111at2759"/>
<evidence type="ECO:0000256" key="1">
    <source>
        <dbReference type="ARBA" id="ARBA00001968"/>
    </source>
</evidence>
<dbReference type="SUPFAM" id="SSF55315">
    <property type="entry name" value="L30e-like"/>
    <property type="match status" value="1"/>
</dbReference>
<dbReference type="FunFam" id="2.30.30.870:FF:000001">
    <property type="entry name" value="Protein pelota homolog"/>
    <property type="match status" value="1"/>
</dbReference>
<dbReference type="InterPro" id="IPR004405">
    <property type="entry name" value="TF_pelota"/>
</dbReference>
<dbReference type="GO" id="GO:0070481">
    <property type="term" value="P:nuclear-transcribed mRNA catabolic process, non-stop decay"/>
    <property type="evidence" value="ECO:0007669"/>
    <property type="project" value="InterPro"/>
</dbReference>
<feature type="compositionally biased region" description="Acidic residues" evidence="7">
    <location>
        <begin position="403"/>
        <end position="416"/>
    </location>
</feature>
<dbReference type="GO" id="GO:0071025">
    <property type="term" value="P:RNA surveillance"/>
    <property type="evidence" value="ECO:0007669"/>
    <property type="project" value="InterPro"/>
</dbReference>
<dbReference type="Gene3D" id="3.30.1330.30">
    <property type="match status" value="1"/>
</dbReference>
<evidence type="ECO:0000256" key="3">
    <source>
        <dbReference type="ARBA" id="ARBA00009504"/>
    </source>
</evidence>